<reference evidence="2 3" key="1">
    <citation type="submission" date="2023-09" db="EMBL/GenBank/DDBJ databases">
        <authorList>
            <person name="Rey-Velasco X."/>
        </authorList>
    </citation>
    <scope>NUCLEOTIDE SEQUENCE [LARGE SCALE GENOMIC DNA]</scope>
    <source>
        <strain evidence="2 3">F158</strain>
    </source>
</reference>
<organism evidence="2 3">
    <name type="scientific">Tropicimonas omnivorans</name>
    <dbReference type="NCBI Taxonomy" id="3075590"/>
    <lineage>
        <taxon>Bacteria</taxon>
        <taxon>Pseudomonadati</taxon>
        <taxon>Pseudomonadota</taxon>
        <taxon>Alphaproteobacteria</taxon>
        <taxon>Rhodobacterales</taxon>
        <taxon>Roseobacteraceae</taxon>
        <taxon>Tropicimonas</taxon>
    </lineage>
</organism>
<dbReference type="InterPro" id="IPR011928">
    <property type="entry name" value="Phage_phiJL001_Gp84"/>
</dbReference>
<dbReference type="Pfam" id="PF09931">
    <property type="entry name" value="Phage_phiJL001_Gp84_N"/>
    <property type="match status" value="1"/>
</dbReference>
<dbReference type="RefSeq" id="WP_311692343.1">
    <property type="nucleotide sequence ID" value="NZ_JAVRHL010000003.1"/>
</dbReference>
<keyword evidence="3" id="KW-1185">Reference proteome</keyword>
<accession>A0ABU3DKI1</accession>
<dbReference type="Pfam" id="PF09356">
    <property type="entry name" value="Phage_BR0599"/>
    <property type="match status" value="1"/>
</dbReference>
<sequence>MSGGRETLAARMKAGGSTVCRAWAILRGDGVTLGFTDHDAPLEFGGAVFRADAGLSARAVAQSTGLSVDNTEAAGLLSADAITEEDILAGRYDGAEVMEWMVDWTEPAARKVVFAGSLGEVVRDGGAFRADLRGRTEALNRPVGRVYQTGCAAVLGDASCGVDLDAPGLSVEAEITAVEAGRIFWIAGAEGHARRWFERGRAQILSGRATGLVGAIKEDRSEGILRRIELWEEIRARVVPGDRLRIEAGCDKRDTTCIAKFDNFVNYRGFPHGPGEDWMTSYPKRKGGNHGGSRAGRRIAENIKATFEAAKDRY</sequence>
<gene>
    <name evidence="2" type="ORF">RM543_13080</name>
</gene>
<evidence type="ECO:0000313" key="2">
    <source>
        <dbReference type="EMBL" id="MDT0683622.1"/>
    </source>
</evidence>
<dbReference type="Proteomes" id="UP001265259">
    <property type="component" value="Unassembled WGS sequence"/>
</dbReference>
<dbReference type="InterPro" id="IPR018964">
    <property type="entry name" value="Phage_phiJL001_Gp84_C"/>
</dbReference>
<protein>
    <submittedName>
        <fullName evidence="2">DUF2163 domain-containing protein</fullName>
    </submittedName>
</protein>
<dbReference type="EMBL" id="JAVRHL010000003">
    <property type="protein sequence ID" value="MDT0683622.1"/>
    <property type="molecule type" value="Genomic_DNA"/>
</dbReference>
<comment type="caution">
    <text evidence="2">The sequence shown here is derived from an EMBL/GenBank/DDBJ whole genome shotgun (WGS) entry which is preliminary data.</text>
</comment>
<name>A0ABU3DKI1_9RHOB</name>
<proteinExistence type="predicted"/>
<dbReference type="NCBIfam" id="TIGR02218">
    <property type="entry name" value="phg_TIGR02218"/>
    <property type="match status" value="1"/>
</dbReference>
<evidence type="ECO:0000313" key="3">
    <source>
        <dbReference type="Proteomes" id="UP001265259"/>
    </source>
</evidence>
<evidence type="ECO:0000259" key="1">
    <source>
        <dbReference type="Pfam" id="PF09356"/>
    </source>
</evidence>
<feature type="domain" description="Bacteriophage phiJL001 Gp84 C-terminal" evidence="1">
    <location>
        <begin position="195"/>
        <end position="277"/>
    </location>
</feature>